<evidence type="ECO:0000313" key="2">
    <source>
        <dbReference type="EMBL" id="WDR01710.1"/>
    </source>
</evidence>
<dbReference type="RefSeq" id="WP_282218120.1">
    <property type="nucleotide sequence ID" value="NZ_CP118246.1"/>
</dbReference>
<organism evidence="2 3">
    <name type="scientific">Devosia algicola</name>
    <dbReference type="NCBI Taxonomy" id="3026418"/>
    <lineage>
        <taxon>Bacteria</taxon>
        <taxon>Pseudomonadati</taxon>
        <taxon>Pseudomonadota</taxon>
        <taxon>Alphaproteobacteria</taxon>
        <taxon>Hyphomicrobiales</taxon>
        <taxon>Devosiaceae</taxon>
        <taxon>Devosia</taxon>
    </lineage>
</organism>
<reference evidence="2 3" key="1">
    <citation type="submission" date="2023-02" db="EMBL/GenBank/DDBJ databases">
        <title>Devosia algicola sp. nov., isolated from the phycosphere of marine algae.</title>
        <authorList>
            <person name="Kim J.M."/>
            <person name="Lee J.K."/>
            <person name="Choi B.J."/>
            <person name="Bayburt H."/>
            <person name="Jeon C.O."/>
        </authorList>
    </citation>
    <scope>NUCLEOTIDE SEQUENCE [LARGE SCALE GENOMIC DNA]</scope>
    <source>
        <strain evidence="2 3">G20-9</strain>
    </source>
</reference>
<dbReference type="CDD" id="cd07313">
    <property type="entry name" value="terB_like_2"/>
    <property type="match status" value="1"/>
</dbReference>
<dbReference type="Proteomes" id="UP001220530">
    <property type="component" value="Chromosome"/>
</dbReference>
<evidence type="ECO:0000259" key="1">
    <source>
        <dbReference type="Pfam" id="PF05099"/>
    </source>
</evidence>
<evidence type="ECO:0000313" key="3">
    <source>
        <dbReference type="Proteomes" id="UP001220530"/>
    </source>
</evidence>
<dbReference type="InterPro" id="IPR007791">
    <property type="entry name" value="DjlA_N"/>
</dbReference>
<dbReference type="Gene3D" id="1.10.3680.10">
    <property type="entry name" value="TerB-like"/>
    <property type="match status" value="1"/>
</dbReference>
<proteinExistence type="predicted"/>
<protein>
    <submittedName>
        <fullName evidence="2">TerB family tellurite resistance protein</fullName>
    </submittedName>
</protein>
<gene>
    <name evidence="2" type="ORF">PSQ19_13265</name>
</gene>
<dbReference type="SUPFAM" id="SSF158682">
    <property type="entry name" value="TerB-like"/>
    <property type="match status" value="1"/>
</dbReference>
<sequence>MFEVLTRMFTKPEAVMVDHDPKLAVAALLVHLAAVDGEATPQERIAVKGVLQDQYGLDEASVDTLIRQAMARDAEAVDLYNFTSALSRLDSSERIEIIRMMWLVVFADKKNHEP</sequence>
<keyword evidence="3" id="KW-1185">Reference proteome</keyword>
<dbReference type="Pfam" id="PF05099">
    <property type="entry name" value="TerB"/>
    <property type="match status" value="1"/>
</dbReference>
<accession>A0ABY7YL65</accession>
<feature type="domain" description="Co-chaperone DjlA N-terminal" evidence="1">
    <location>
        <begin position="23"/>
        <end position="112"/>
    </location>
</feature>
<name>A0ABY7YL65_9HYPH</name>
<dbReference type="InterPro" id="IPR029024">
    <property type="entry name" value="TerB-like"/>
</dbReference>
<dbReference type="EMBL" id="CP118246">
    <property type="protein sequence ID" value="WDR01710.1"/>
    <property type="molecule type" value="Genomic_DNA"/>
</dbReference>